<dbReference type="HAMAP" id="MF_00849">
    <property type="entry name" value="BipA"/>
    <property type="match status" value="1"/>
</dbReference>
<keyword evidence="3" id="KW-0820">tRNA-binding</keyword>
<dbReference type="InterPro" id="IPR035651">
    <property type="entry name" value="BipA_V"/>
</dbReference>
<sequence>MKIREDIRNIAIIAHVDHGKTTLVDQLLRQSGIFRSNEHVEERAMDSNDLERERGITILAKNTAIQYKNTRINILDTPGHADFGGEVERIMKMVDGVLLVVDAYEGCMPQTRFVLKKALEQNLTPIVVVNKIDREFARPAEVIDEVIDLFIELDATEEQLEFPVIYASAINGTASLNPDKQDENMQVLYEAIIEHIPAPVDNSDEPLQFQVALLDYNEYVGRIGIGRVFRGTMHVGQQVALMKLDGSVKPFRVTKILGFFGLKRQEVQEAKAGDLVAVSGMEDINVGETVCPFEHQEALPILRIDEPTLQMTFAVNNSPFAGREGKFVTARKIEERLQEQLHTDVSLRVENTDSPDAWIVSGRGELHLSILIENMRREGFELQVSKPEVIVKEIDGVRCEPVERVQIDVPEEHTGAVMESIGARKGELLDMVNNGNGQVRLIFNVPARGLIGYTTEFLTLTRGYGIINHTFDSYQPMLSGQVGGRRNGVLVSMETGKASTYGIMQVEDRGTIFVEPGTEIYEGMIVGENTRENDISVNITKVKHATNVRSATKDQTAVIKKPRIMTLEESLEYLNDDEYCEVTPKSIRLRKKILDKSEREKLARKKKYAEMS</sequence>
<dbReference type="CDD" id="cd03691">
    <property type="entry name" value="BipA_TypA_II"/>
    <property type="match status" value="1"/>
</dbReference>
<dbReference type="InterPro" id="IPR047041">
    <property type="entry name" value="BipA_GTP-bd_dom"/>
</dbReference>
<comment type="subunit">
    <text evidence="3">Monomer.</text>
</comment>
<dbReference type="InterPro" id="IPR027417">
    <property type="entry name" value="P-loop_NTPase"/>
</dbReference>
<dbReference type="Gene3D" id="3.30.70.870">
    <property type="entry name" value="Elongation Factor G (Translational Gtpase), domain 3"/>
    <property type="match status" value="1"/>
</dbReference>
<dbReference type="EC" id="3.6.5.-" evidence="3"/>
<dbReference type="PRINTS" id="PR00315">
    <property type="entry name" value="ELONGATNFCT"/>
</dbReference>
<dbReference type="Gene3D" id="3.40.50.300">
    <property type="entry name" value="P-loop containing nucleotide triphosphate hydrolases"/>
    <property type="match status" value="1"/>
</dbReference>
<dbReference type="CDD" id="cd01891">
    <property type="entry name" value="TypA_BipA"/>
    <property type="match status" value="1"/>
</dbReference>
<keyword evidence="6" id="KW-1185">Reference proteome</keyword>
<dbReference type="InterPro" id="IPR042116">
    <property type="entry name" value="TypA/BipA_C"/>
</dbReference>
<evidence type="ECO:0000313" key="5">
    <source>
        <dbReference type="EMBL" id="MBL4952536.1"/>
    </source>
</evidence>
<gene>
    <name evidence="5" type="primary">typA</name>
    <name evidence="3" type="synonym">bipA</name>
    <name evidence="5" type="ORF">JK635_09965</name>
</gene>
<reference evidence="5 6" key="1">
    <citation type="submission" date="2021-01" db="EMBL/GenBank/DDBJ databases">
        <title>Genome public.</title>
        <authorList>
            <person name="Liu C."/>
            <person name="Sun Q."/>
        </authorList>
    </citation>
    <scope>NUCLEOTIDE SEQUENCE [LARGE SCALE GENOMIC DNA]</scope>
    <source>
        <strain evidence="5 6">YIM B02564</strain>
    </source>
</reference>
<dbReference type="InterPro" id="IPR004161">
    <property type="entry name" value="EFTu-like_2"/>
</dbReference>
<dbReference type="Gene3D" id="2.40.50.250">
    <property type="entry name" value="bipa protein"/>
    <property type="match status" value="1"/>
</dbReference>
<dbReference type="InterPro" id="IPR047042">
    <property type="entry name" value="BipA_II"/>
</dbReference>
<dbReference type="SUPFAM" id="SSF54980">
    <property type="entry name" value="EF-G C-terminal domain-like"/>
    <property type="match status" value="2"/>
</dbReference>
<dbReference type="InterPro" id="IPR009000">
    <property type="entry name" value="Transl_B-barrel_sf"/>
</dbReference>
<comment type="function">
    <text evidence="3">A 50S ribosomal subunit assembly protein with GTPase activity, required for 50S subunit assembly at low temperatures, may also play a role in translation. Binds GTP and analogs. Binds the 70S ribosome between the 30S and 50S subunits, in a similar position as ribosome-bound EF-G; it contacts a number of ribosomal proteins, both rRNAs and the A-site tRNA.</text>
</comment>
<dbReference type="InterPro" id="IPR048876">
    <property type="entry name" value="BipA_C"/>
</dbReference>
<dbReference type="Pfam" id="PF03144">
    <property type="entry name" value="GTP_EFTU_D2"/>
    <property type="match status" value="1"/>
</dbReference>
<evidence type="ECO:0000256" key="2">
    <source>
        <dbReference type="ARBA" id="ARBA00023134"/>
    </source>
</evidence>
<keyword evidence="3" id="KW-0963">Cytoplasm</keyword>
<evidence type="ECO:0000256" key="1">
    <source>
        <dbReference type="ARBA" id="ARBA00022741"/>
    </source>
</evidence>
<dbReference type="Pfam" id="PF00679">
    <property type="entry name" value="EFG_C"/>
    <property type="match status" value="1"/>
</dbReference>
<comment type="catalytic activity">
    <reaction evidence="3">
        <text>GTP + H2O = GDP + phosphate + H(+)</text>
        <dbReference type="Rhea" id="RHEA:19669"/>
        <dbReference type="ChEBI" id="CHEBI:15377"/>
        <dbReference type="ChEBI" id="CHEBI:15378"/>
        <dbReference type="ChEBI" id="CHEBI:37565"/>
        <dbReference type="ChEBI" id="CHEBI:43474"/>
        <dbReference type="ChEBI" id="CHEBI:58189"/>
    </reaction>
</comment>
<keyword evidence="3" id="KW-0694">RNA-binding</keyword>
<keyword evidence="2 3" id="KW-0342">GTP-binding</keyword>
<keyword evidence="3" id="KW-0690">Ribosome biogenesis</keyword>
<dbReference type="SUPFAM" id="SSF52540">
    <property type="entry name" value="P-loop containing nucleoside triphosphate hydrolases"/>
    <property type="match status" value="1"/>
</dbReference>
<dbReference type="SMART" id="SM00838">
    <property type="entry name" value="EFG_C"/>
    <property type="match status" value="1"/>
</dbReference>
<dbReference type="Gene3D" id="3.30.70.240">
    <property type="match status" value="1"/>
</dbReference>
<dbReference type="PROSITE" id="PS00301">
    <property type="entry name" value="G_TR_1"/>
    <property type="match status" value="1"/>
</dbReference>
<dbReference type="PANTHER" id="PTHR42908:SF8">
    <property type="entry name" value="TR-TYPE G DOMAIN-CONTAINING PROTEIN"/>
    <property type="match status" value="1"/>
</dbReference>
<evidence type="ECO:0000259" key="4">
    <source>
        <dbReference type="PROSITE" id="PS51722"/>
    </source>
</evidence>
<dbReference type="PANTHER" id="PTHR42908">
    <property type="entry name" value="TRANSLATION ELONGATION FACTOR-RELATED"/>
    <property type="match status" value="1"/>
</dbReference>
<comment type="caution">
    <text evidence="5">The sequence shown here is derived from an EMBL/GenBank/DDBJ whole genome shotgun (WGS) entry which is preliminary data.</text>
</comment>
<dbReference type="InterPro" id="IPR005225">
    <property type="entry name" value="Small_GTP-bd"/>
</dbReference>
<dbReference type="CDD" id="cd16263">
    <property type="entry name" value="BipA_III"/>
    <property type="match status" value="1"/>
</dbReference>
<dbReference type="NCBIfam" id="TIGR00231">
    <property type="entry name" value="small_GTP"/>
    <property type="match status" value="1"/>
</dbReference>
<comment type="subcellular location">
    <subcellularLocation>
        <location evidence="3">Cytoplasm</location>
    </subcellularLocation>
    <text evidence="3">Binds to ribosomes.</text>
</comment>
<dbReference type="EMBL" id="JAESWB010000168">
    <property type="protein sequence ID" value="MBL4952536.1"/>
    <property type="molecule type" value="Genomic_DNA"/>
</dbReference>
<dbReference type="InterPro" id="IPR047043">
    <property type="entry name" value="BipA_III"/>
</dbReference>
<dbReference type="PROSITE" id="PS51722">
    <property type="entry name" value="G_TR_2"/>
    <property type="match status" value="1"/>
</dbReference>
<proteinExistence type="inferred from homology"/>
<keyword evidence="1 3" id="KW-0547">Nucleotide-binding</keyword>
<feature type="domain" description="Tr-type G" evidence="4">
    <location>
        <begin position="5"/>
        <end position="200"/>
    </location>
</feature>
<evidence type="ECO:0000256" key="3">
    <source>
        <dbReference type="HAMAP-Rule" id="MF_00849"/>
    </source>
</evidence>
<dbReference type="Gene3D" id="2.40.30.10">
    <property type="entry name" value="Translation factors"/>
    <property type="match status" value="1"/>
</dbReference>
<organism evidence="5 6">
    <name type="scientific">Neobacillus paridis</name>
    <dbReference type="NCBI Taxonomy" id="2803862"/>
    <lineage>
        <taxon>Bacteria</taxon>
        <taxon>Bacillati</taxon>
        <taxon>Bacillota</taxon>
        <taxon>Bacilli</taxon>
        <taxon>Bacillales</taxon>
        <taxon>Bacillaceae</taxon>
        <taxon>Neobacillus</taxon>
    </lineage>
</organism>
<keyword evidence="3" id="KW-0699">rRNA-binding</keyword>
<dbReference type="InterPro" id="IPR041095">
    <property type="entry name" value="EFG_II"/>
</dbReference>
<dbReference type="InterPro" id="IPR000795">
    <property type="entry name" value="T_Tr_GTP-bd_dom"/>
</dbReference>
<name>A0ABS1TMJ3_9BACI</name>
<evidence type="ECO:0000313" key="6">
    <source>
        <dbReference type="Proteomes" id="UP000623967"/>
    </source>
</evidence>
<dbReference type="Pfam" id="PF00009">
    <property type="entry name" value="GTP_EFTU"/>
    <property type="match status" value="1"/>
</dbReference>
<protein>
    <recommendedName>
        <fullName evidence="3">Large ribosomal subunit assembly factor BipA</fullName>
        <ecNumber evidence="3">3.6.5.-</ecNumber>
    </recommendedName>
    <alternativeName>
        <fullName evidence="3">GTP-binding protein BipA</fullName>
    </alternativeName>
</protein>
<keyword evidence="3" id="KW-0378">Hydrolase</keyword>
<accession>A0ABS1TMJ3</accession>
<feature type="binding site" evidence="3">
    <location>
        <begin position="130"/>
        <end position="133"/>
    </location>
    <ligand>
        <name>GTP</name>
        <dbReference type="ChEBI" id="CHEBI:37565"/>
    </ligand>
</feature>
<dbReference type="InterPro" id="IPR006298">
    <property type="entry name" value="BipA"/>
</dbReference>
<dbReference type="Pfam" id="PF21018">
    <property type="entry name" value="BipA_C"/>
    <property type="match status" value="1"/>
</dbReference>
<dbReference type="InterPro" id="IPR031157">
    <property type="entry name" value="G_TR_CS"/>
</dbReference>
<dbReference type="Pfam" id="PF14492">
    <property type="entry name" value="EFG_III"/>
    <property type="match status" value="1"/>
</dbReference>
<feature type="binding site" evidence="3">
    <location>
        <begin position="17"/>
        <end position="22"/>
    </location>
    <ligand>
        <name>GTP</name>
        <dbReference type="ChEBI" id="CHEBI:37565"/>
    </ligand>
</feature>
<dbReference type="SUPFAM" id="SSF50447">
    <property type="entry name" value="Translation proteins"/>
    <property type="match status" value="1"/>
</dbReference>
<dbReference type="Proteomes" id="UP000623967">
    <property type="component" value="Unassembled WGS sequence"/>
</dbReference>
<dbReference type="InterPro" id="IPR000640">
    <property type="entry name" value="EFG_V-like"/>
</dbReference>
<dbReference type="CDD" id="cd03710">
    <property type="entry name" value="BipA_TypA_C"/>
    <property type="match status" value="1"/>
</dbReference>
<comment type="similarity">
    <text evidence="3">Belongs to the TRAFAC class translation factor GTPase superfamily. Classic translation factor GTPase family. BipA subfamily.</text>
</comment>
<dbReference type="RefSeq" id="WP_202653797.1">
    <property type="nucleotide sequence ID" value="NZ_JAESWB010000168.1"/>
</dbReference>
<dbReference type="InterPro" id="IPR035647">
    <property type="entry name" value="EFG_III/V"/>
</dbReference>
<dbReference type="NCBIfam" id="TIGR01394">
    <property type="entry name" value="TypA_BipA"/>
    <property type="match status" value="1"/>
</dbReference>